<evidence type="ECO:0000313" key="1">
    <source>
        <dbReference type="EMBL" id="GIQ89613.1"/>
    </source>
</evidence>
<dbReference type="AlphaFoldDB" id="A0A9K3D5R2"/>
<sequence length="106" mass="11864">EAINATATFVPKSDITVNRMTLSLVGMENTYWSSDDSSKRHSYTHFDHPLGDVISQPQELQAGVALSFPFQDTLPTPIPWSYWKSEYMDTAHSARVHGHDTVQGIV</sequence>
<gene>
    <name evidence="1" type="ORF">KIPB_012124</name>
</gene>
<dbReference type="Proteomes" id="UP000265618">
    <property type="component" value="Unassembled WGS sequence"/>
</dbReference>
<dbReference type="EMBL" id="BDIP01005235">
    <property type="protein sequence ID" value="GIQ89613.1"/>
    <property type="molecule type" value="Genomic_DNA"/>
</dbReference>
<protein>
    <submittedName>
        <fullName evidence="1">Uncharacterized protein</fullName>
    </submittedName>
</protein>
<dbReference type="InterPro" id="IPR014752">
    <property type="entry name" value="Arrestin-like_C"/>
</dbReference>
<organism evidence="1 2">
    <name type="scientific">Kipferlia bialata</name>
    <dbReference type="NCBI Taxonomy" id="797122"/>
    <lineage>
        <taxon>Eukaryota</taxon>
        <taxon>Metamonada</taxon>
        <taxon>Carpediemonas-like organisms</taxon>
        <taxon>Kipferlia</taxon>
    </lineage>
</organism>
<name>A0A9K3D5R2_9EUKA</name>
<accession>A0A9K3D5R2</accession>
<comment type="caution">
    <text evidence="1">The sequence shown here is derived from an EMBL/GenBank/DDBJ whole genome shotgun (WGS) entry which is preliminary data.</text>
</comment>
<dbReference type="Gene3D" id="2.60.40.640">
    <property type="match status" value="1"/>
</dbReference>
<proteinExistence type="predicted"/>
<keyword evidence="2" id="KW-1185">Reference proteome</keyword>
<evidence type="ECO:0000313" key="2">
    <source>
        <dbReference type="Proteomes" id="UP000265618"/>
    </source>
</evidence>
<reference evidence="1 2" key="1">
    <citation type="journal article" date="2018" name="PLoS ONE">
        <title>The draft genome of Kipferlia bialata reveals reductive genome evolution in fornicate parasites.</title>
        <authorList>
            <person name="Tanifuji G."/>
            <person name="Takabayashi S."/>
            <person name="Kume K."/>
            <person name="Takagi M."/>
            <person name="Nakayama T."/>
            <person name="Kamikawa R."/>
            <person name="Inagaki Y."/>
            <person name="Hashimoto T."/>
        </authorList>
    </citation>
    <scope>NUCLEOTIDE SEQUENCE [LARGE SCALE GENOMIC DNA]</scope>
    <source>
        <strain evidence="1">NY0173</strain>
    </source>
</reference>
<feature type="non-terminal residue" evidence="1">
    <location>
        <position position="1"/>
    </location>
</feature>